<dbReference type="Proteomes" id="UP000283530">
    <property type="component" value="Unassembled WGS sequence"/>
</dbReference>
<dbReference type="InterPro" id="IPR036396">
    <property type="entry name" value="Cyt_P450_sf"/>
</dbReference>
<keyword evidence="9" id="KW-0503">Monooxygenase</keyword>
<gene>
    <name evidence="11" type="ORF">CKAN_01734800</name>
</gene>
<dbReference type="PANTHER" id="PTHR24282:SF255">
    <property type="entry name" value="CYTOCHROME P450 72A11-RELATED"/>
    <property type="match status" value="1"/>
</dbReference>
<dbReference type="GO" id="GO:0016705">
    <property type="term" value="F:oxidoreductase activity, acting on paired donors, with incorporation or reduction of molecular oxygen"/>
    <property type="evidence" value="ECO:0007669"/>
    <property type="project" value="InterPro"/>
</dbReference>
<keyword evidence="8" id="KW-0408">Iron</keyword>
<dbReference type="EMBL" id="QPKB01000007">
    <property type="protein sequence ID" value="RWR88349.1"/>
    <property type="molecule type" value="Genomic_DNA"/>
</dbReference>
<keyword evidence="12" id="KW-1185">Reference proteome</keyword>
<dbReference type="SUPFAM" id="SSF48264">
    <property type="entry name" value="Cytochrome P450"/>
    <property type="match status" value="1"/>
</dbReference>
<comment type="similarity">
    <text evidence="2">Belongs to the cytochrome P450 family.</text>
</comment>
<keyword evidence="10" id="KW-0472">Membrane</keyword>
<keyword evidence="3" id="KW-0349">Heme</keyword>
<accession>A0A443PC52</accession>
<dbReference type="GO" id="GO:0005506">
    <property type="term" value="F:iron ion binding"/>
    <property type="evidence" value="ECO:0007669"/>
    <property type="project" value="InterPro"/>
</dbReference>
<comment type="subcellular location">
    <subcellularLocation>
        <location evidence="1">Membrane</location>
    </subcellularLocation>
</comment>
<evidence type="ECO:0000256" key="6">
    <source>
        <dbReference type="ARBA" id="ARBA00022989"/>
    </source>
</evidence>
<evidence type="ECO:0000256" key="2">
    <source>
        <dbReference type="ARBA" id="ARBA00010617"/>
    </source>
</evidence>
<sequence length="98" mass="11373">MFPAFLTSCSELISRWEELVGSEGSSELDVWHEFQNFTGDVISRTAFGSSYKQGMRIFQLQTEHAQLLCQYDKSKFIPGYGFLPLKENKRRNEIDKEV</sequence>
<evidence type="ECO:0000256" key="7">
    <source>
        <dbReference type="ARBA" id="ARBA00023002"/>
    </source>
</evidence>
<dbReference type="GO" id="GO:0016020">
    <property type="term" value="C:membrane"/>
    <property type="evidence" value="ECO:0007669"/>
    <property type="project" value="UniProtKB-SubCell"/>
</dbReference>
<proteinExistence type="inferred from homology"/>
<evidence type="ECO:0000256" key="10">
    <source>
        <dbReference type="ARBA" id="ARBA00023136"/>
    </source>
</evidence>
<dbReference type="OrthoDB" id="1470350at2759"/>
<dbReference type="InterPro" id="IPR050665">
    <property type="entry name" value="Cytochrome_P450_Monooxygen"/>
</dbReference>
<dbReference type="Gene3D" id="1.20.120.990">
    <property type="entry name" value="Glycosyltransferase family 88, C-terminal domain"/>
    <property type="match status" value="1"/>
</dbReference>
<evidence type="ECO:0000256" key="4">
    <source>
        <dbReference type="ARBA" id="ARBA00022692"/>
    </source>
</evidence>
<evidence type="ECO:0000256" key="8">
    <source>
        <dbReference type="ARBA" id="ARBA00023004"/>
    </source>
</evidence>
<name>A0A443PC52_9MAGN</name>
<keyword evidence="4" id="KW-0812">Transmembrane</keyword>
<protein>
    <submittedName>
        <fullName evidence="11">Cytochrome P450 72A15</fullName>
    </submittedName>
</protein>
<dbReference type="GO" id="GO:0004497">
    <property type="term" value="F:monooxygenase activity"/>
    <property type="evidence" value="ECO:0007669"/>
    <property type="project" value="UniProtKB-KW"/>
</dbReference>
<organism evidence="11 12">
    <name type="scientific">Cinnamomum micranthum f. kanehirae</name>
    <dbReference type="NCBI Taxonomy" id="337451"/>
    <lineage>
        <taxon>Eukaryota</taxon>
        <taxon>Viridiplantae</taxon>
        <taxon>Streptophyta</taxon>
        <taxon>Embryophyta</taxon>
        <taxon>Tracheophyta</taxon>
        <taxon>Spermatophyta</taxon>
        <taxon>Magnoliopsida</taxon>
        <taxon>Magnoliidae</taxon>
        <taxon>Laurales</taxon>
        <taxon>Lauraceae</taxon>
        <taxon>Cinnamomum</taxon>
    </lineage>
</organism>
<evidence type="ECO:0000313" key="11">
    <source>
        <dbReference type="EMBL" id="RWR88349.1"/>
    </source>
</evidence>
<evidence type="ECO:0000256" key="5">
    <source>
        <dbReference type="ARBA" id="ARBA00022723"/>
    </source>
</evidence>
<keyword evidence="5" id="KW-0479">Metal-binding</keyword>
<dbReference type="STRING" id="337451.A0A443PC52"/>
<keyword evidence="6" id="KW-1133">Transmembrane helix</keyword>
<reference evidence="11 12" key="1">
    <citation type="journal article" date="2019" name="Nat. Plants">
        <title>Stout camphor tree genome fills gaps in understanding of flowering plant genome evolution.</title>
        <authorList>
            <person name="Chaw S.M."/>
            <person name="Liu Y.C."/>
            <person name="Wu Y.W."/>
            <person name="Wang H.Y."/>
            <person name="Lin C.I."/>
            <person name="Wu C.S."/>
            <person name="Ke H.M."/>
            <person name="Chang L.Y."/>
            <person name="Hsu C.Y."/>
            <person name="Yang H.T."/>
            <person name="Sudianto E."/>
            <person name="Hsu M.H."/>
            <person name="Wu K.P."/>
            <person name="Wang L.N."/>
            <person name="Leebens-Mack J.H."/>
            <person name="Tsai I.J."/>
        </authorList>
    </citation>
    <scope>NUCLEOTIDE SEQUENCE [LARGE SCALE GENOMIC DNA]</scope>
    <source>
        <strain evidence="12">cv. Chaw 1501</strain>
        <tissue evidence="11">Young leaves</tissue>
    </source>
</reference>
<dbReference type="AlphaFoldDB" id="A0A443PC52"/>
<evidence type="ECO:0000256" key="9">
    <source>
        <dbReference type="ARBA" id="ARBA00023033"/>
    </source>
</evidence>
<evidence type="ECO:0000256" key="1">
    <source>
        <dbReference type="ARBA" id="ARBA00004370"/>
    </source>
</evidence>
<evidence type="ECO:0000313" key="12">
    <source>
        <dbReference type="Proteomes" id="UP000283530"/>
    </source>
</evidence>
<comment type="caution">
    <text evidence="11">The sequence shown here is derived from an EMBL/GenBank/DDBJ whole genome shotgun (WGS) entry which is preliminary data.</text>
</comment>
<dbReference type="GO" id="GO:0020037">
    <property type="term" value="F:heme binding"/>
    <property type="evidence" value="ECO:0007669"/>
    <property type="project" value="InterPro"/>
</dbReference>
<evidence type="ECO:0000256" key="3">
    <source>
        <dbReference type="ARBA" id="ARBA00022617"/>
    </source>
</evidence>
<keyword evidence="7" id="KW-0560">Oxidoreductase</keyword>
<dbReference type="PANTHER" id="PTHR24282">
    <property type="entry name" value="CYTOCHROME P450 FAMILY MEMBER"/>
    <property type="match status" value="1"/>
</dbReference>